<comment type="similarity">
    <text evidence="2">Belongs to the G-protein coupled receptor 2 family. Mth subfamily.</text>
</comment>
<comment type="caution">
    <text evidence="10">The sequence shown here is derived from an EMBL/GenBank/DDBJ whole genome shotgun (WGS) entry which is preliminary data.</text>
</comment>
<dbReference type="SUPFAM" id="SSF63877">
    <property type="entry name" value="Methuselah ectodomain"/>
    <property type="match status" value="1"/>
</dbReference>
<name>A0AAN9V7G4_9ORTH</name>
<dbReference type="GO" id="GO:0005886">
    <property type="term" value="C:plasma membrane"/>
    <property type="evidence" value="ECO:0007669"/>
    <property type="project" value="TreeGrafter"/>
</dbReference>
<evidence type="ECO:0000256" key="7">
    <source>
        <dbReference type="SAM" id="Phobius"/>
    </source>
</evidence>
<evidence type="ECO:0000256" key="2">
    <source>
        <dbReference type="ARBA" id="ARBA00008979"/>
    </source>
</evidence>
<keyword evidence="3 8" id="KW-0732">Signal</keyword>
<reference evidence="10 11" key="1">
    <citation type="submission" date="2024-03" db="EMBL/GenBank/DDBJ databases">
        <title>The genome assembly and annotation of the cricket Gryllus longicercus Weissman &amp; Gray.</title>
        <authorList>
            <person name="Szrajer S."/>
            <person name="Gray D."/>
            <person name="Ylla G."/>
        </authorList>
    </citation>
    <scope>NUCLEOTIDE SEQUENCE [LARGE SCALE GENOMIC DNA]</scope>
    <source>
        <strain evidence="10">DAG 2021-001</strain>
        <tissue evidence="10">Whole body minus gut</tissue>
    </source>
</reference>
<sequence>MASAACGGRRLVALVQVVLVALAGGARARRACSEPLVQQLRDAAPLPDGGLRAGQLDLPRGLFWRNASGAWGCPCALRPCLFMCCPRGHVYNGSDCAPHPAADALAADAAVPLRDARSGQTVRAALGQRFLLRHEPICHNRRVFLEPDDDEGDEFVLATDGRLLLPKSNDIKQADVGRFCAMYVVVAGKEQPEFGVLLCIPTPLQHRLSDAVYPATMVVSCVLLLVTFLVYAVLPDLRNFPGHVLMSYVPSLLVGYVFNGIVRIFPAQISDDVCISAGNYAKQDSFLISLTKCPIYMALIKGCVSIS</sequence>
<dbReference type="PANTHER" id="PTHR47154:SF2">
    <property type="entry name" value="G-PROTEIN COUPLED RECEPTOR MTH-RELATED"/>
    <property type="match status" value="1"/>
</dbReference>
<organism evidence="10 11">
    <name type="scientific">Gryllus longicercus</name>
    <dbReference type="NCBI Taxonomy" id="2509291"/>
    <lineage>
        <taxon>Eukaryota</taxon>
        <taxon>Metazoa</taxon>
        <taxon>Ecdysozoa</taxon>
        <taxon>Arthropoda</taxon>
        <taxon>Hexapoda</taxon>
        <taxon>Insecta</taxon>
        <taxon>Pterygota</taxon>
        <taxon>Neoptera</taxon>
        <taxon>Polyneoptera</taxon>
        <taxon>Orthoptera</taxon>
        <taxon>Ensifera</taxon>
        <taxon>Gryllidea</taxon>
        <taxon>Grylloidea</taxon>
        <taxon>Gryllidae</taxon>
        <taxon>Gryllinae</taxon>
        <taxon>Gryllus</taxon>
    </lineage>
</organism>
<keyword evidence="7" id="KW-0812">Transmembrane</keyword>
<keyword evidence="6" id="KW-0807">Transducer</keyword>
<evidence type="ECO:0000256" key="3">
    <source>
        <dbReference type="ARBA" id="ARBA00022729"/>
    </source>
</evidence>
<dbReference type="Gene3D" id="1.20.1070.10">
    <property type="entry name" value="Rhodopsin 7-helix transmembrane proteins"/>
    <property type="match status" value="1"/>
</dbReference>
<evidence type="ECO:0000256" key="4">
    <source>
        <dbReference type="ARBA" id="ARBA00023040"/>
    </source>
</evidence>
<keyword evidence="4" id="KW-0297">G-protein coupled receptor</keyword>
<evidence type="ECO:0000256" key="1">
    <source>
        <dbReference type="ARBA" id="ARBA00004141"/>
    </source>
</evidence>
<dbReference type="Proteomes" id="UP001378592">
    <property type="component" value="Unassembled WGS sequence"/>
</dbReference>
<gene>
    <name evidence="10" type="ORF">R5R35_007151</name>
</gene>
<dbReference type="InterPro" id="IPR051384">
    <property type="entry name" value="Mth_GPCR"/>
</dbReference>
<comment type="subcellular location">
    <subcellularLocation>
        <location evidence="1">Membrane</location>
        <topology evidence="1">Multi-pass membrane protein</topology>
    </subcellularLocation>
</comment>
<dbReference type="Gene3D" id="2.170.180.11">
    <property type="entry name" value="Methuselah ectodomain, domain 2"/>
    <property type="match status" value="1"/>
</dbReference>
<feature type="signal peptide" evidence="8">
    <location>
        <begin position="1"/>
        <end position="28"/>
    </location>
</feature>
<evidence type="ECO:0000256" key="5">
    <source>
        <dbReference type="ARBA" id="ARBA00023170"/>
    </source>
</evidence>
<feature type="transmembrane region" description="Helical" evidence="7">
    <location>
        <begin position="245"/>
        <end position="265"/>
    </location>
</feature>
<evidence type="ECO:0000256" key="6">
    <source>
        <dbReference type="ARBA" id="ARBA00023224"/>
    </source>
</evidence>
<evidence type="ECO:0000256" key="8">
    <source>
        <dbReference type="SAM" id="SignalP"/>
    </source>
</evidence>
<dbReference type="PANTHER" id="PTHR47154">
    <property type="entry name" value="G-PROTEIN COUPLED RECEPTOR MTH-RELATED"/>
    <property type="match status" value="1"/>
</dbReference>
<evidence type="ECO:0000313" key="10">
    <source>
        <dbReference type="EMBL" id="KAK7791060.1"/>
    </source>
</evidence>
<feature type="transmembrane region" description="Helical" evidence="7">
    <location>
        <begin position="211"/>
        <end position="233"/>
    </location>
</feature>
<dbReference type="InterPro" id="IPR036272">
    <property type="entry name" value="Methuselah_N_sf"/>
</dbReference>
<feature type="chain" id="PRO_5042943427" description="Methuselah N-terminal domain-containing protein" evidence="8">
    <location>
        <begin position="29"/>
        <end position="307"/>
    </location>
</feature>
<keyword evidence="11" id="KW-1185">Reference proteome</keyword>
<dbReference type="InterPro" id="IPR023311">
    <property type="entry name" value="Methusela_ecto_dom_2"/>
</dbReference>
<keyword evidence="5" id="KW-0675">Receptor</keyword>
<dbReference type="EMBL" id="JAZDUA010000565">
    <property type="protein sequence ID" value="KAK7791060.1"/>
    <property type="molecule type" value="Genomic_DNA"/>
</dbReference>
<proteinExistence type="inferred from homology"/>
<dbReference type="AlphaFoldDB" id="A0AAN9V7G4"/>
<keyword evidence="7" id="KW-1133">Transmembrane helix</keyword>
<dbReference type="InterPro" id="IPR010596">
    <property type="entry name" value="Methuselah_N_dom"/>
</dbReference>
<accession>A0AAN9V7G4</accession>
<evidence type="ECO:0000313" key="11">
    <source>
        <dbReference type="Proteomes" id="UP001378592"/>
    </source>
</evidence>
<feature type="domain" description="Methuselah N-terminal" evidence="9">
    <location>
        <begin position="72"/>
        <end position="180"/>
    </location>
</feature>
<protein>
    <recommendedName>
        <fullName evidence="9">Methuselah N-terminal domain-containing protein</fullName>
    </recommendedName>
</protein>
<dbReference type="GO" id="GO:0008528">
    <property type="term" value="F:G protein-coupled peptide receptor activity"/>
    <property type="evidence" value="ECO:0007669"/>
    <property type="project" value="TreeGrafter"/>
</dbReference>
<keyword evidence="7" id="KW-0472">Membrane</keyword>
<dbReference type="Pfam" id="PF06652">
    <property type="entry name" value="Methuselah_N"/>
    <property type="match status" value="1"/>
</dbReference>
<evidence type="ECO:0000259" key="9">
    <source>
        <dbReference type="Pfam" id="PF06652"/>
    </source>
</evidence>